<accession>E6K1F0</accession>
<dbReference type="PATRIC" id="fig|864564.6.peg.1073"/>
<evidence type="ECO:0000256" key="1">
    <source>
        <dbReference type="SAM" id="MobiDB-lite"/>
    </source>
</evidence>
<feature type="compositionally biased region" description="Basic and acidic residues" evidence="1">
    <location>
        <begin position="547"/>
        <end position="559"/>
    </location>
</feature>
<name>E6K1F0_PARDN</name>
<proteinExistence type="predicted"/>
<feature type="compositionally biased region" description="Basic and acidic residues" evidence="1">
    <location>
        <begin position="716"/>
        <end position="735"/>
    </location>
</feature>
<evidence type="ECO:0000313" key="2">
    <source>
        <dbReference type="EMBL" id="EFT83631.1"/>
    </source>
</evidence>
<dbReference type="SUPFAM" id="SSF48452">
    <property type="entry name" value="TPR-like"/>
    <property type="match status" value="1"/>
</dbReference>
<protein>
    <submittedName>
        <fullName evidence="2">Tetratricopeptide repeat protein</fullName>
    </submittedName>
</protein>
<feature type="compositionally biased region" description="Acidic residues" evidence="1">
    <location>
        <begin position="537"/>
        <end position="546"/>
    </location>
</feature>
<dbReference type="KEGG" id="pdo:PSDT_0986"/>
<feature type="region of interest" description="Disordered" evidence="1">
    <location>
        <begin position="533"/>
        <end position="559"/>
    </location>
</feature>
<organism evidence="2 3">
    <name type="scientific">Parascardovia denticolens DSM 10105 = JCM 12538</name>
    <dbReference type="NCBI Taxonomy" id="864564"/>
    <lineage>
        <taxon>Bacteria</taxon>
        <taxon>Bacillati</taxon>
        <taxon>Actinomycetota</taxon>
        <taxon>Actinomycetes</taxon>
        <taxon>Bifidobacteriales</taxon>
        <taxon>Bifidobacteriaceae</taxon>
        <taxon>Parascardovia</taxon>
    </lineage>
</organism>
<dbReference type="Proteomes" id="UP000004946">
    <property type="component" value="Chromosome"/>
</dbReference>
<dbReference type="Gene3D" id="1.25.40.10">
    <property type="entry name" value="Tetratricopeptide repeat domain"/>
    <property type="match status" value="1"/>
</dbReference>
<feature type="region of interest" description="Disordered" evidence="1">
    <location>
        <begin position="800"/>
        <end position="872"/>
    </location>
</feature>
<evidence type="ECO:0000313" key="3">
    <source>
        <dbReference type="Proteomes" id="UP000004946"/>
    </source>
</evidence>
<dbReference type="eggNOG" id="COG0457">
    <property type="taxonomic scope" value="Bacteria"/>
</dbReference>
<dbReference type="EMBL" id="AEON01000001">
    <property type="protein sequence ID" value="EFT83631.1"/>
    <property type="molecule type" value="Genomic_DNA"/>
</dbReference>
<feature type="compositionally biased region" description="Basic and acidic residues" evidence="1">
    <location>
        <begin position="809"/>
        <end position="830"/>
    </location>
</feature>
<reference evidence="2 3" key="1">
    <citation type="submission" date="2010-12" db="EMBL/GenBank/DDBJ databases">
        <authorList>
            <person name="Muzny D."/>
            <person name="Qin X."/>
            <person name="Buhay C."/>
            <person name="Dugan-Rocha S."/>
            <person name="Ding Y."/>
            <person name="Chen G."/>
            <person name="Hawes A."/>
            <person name="Holder M."/>
            <person name="Jhangiani S."/>
            <person name="Johnson A."/>
            <person name="Khan Z."/>
            <person name="Li Z."/>
            <person name="Liu W."/>
            <person name="Liu X."/>
            <person name="Perez L."/>
            <person name="Shen H."/>
            <person name="Wang Q."/>
            <person name="Watt J."/>
            <person name="Xi L."/>
            <person name="Xin Y."/>
            <person name="Zhou J."/>
            <person name="Deng J."/>
            <person name="Jiang H."/>
            <person name="Liu Y."/>
            <person name="Qu J."/>
            <person name="Song X.-Z."/>
            <person name="Zhang L."/>
            <person name="Villasana D."/>
            <person name="Johnson A."/>
            <person name="Liu J."/>
            <person name="Liyanage D."/>
            <person name="Lorensuhewa L."/>
            <person name="Robinson T."/>
            <person name="Song A."/>
            <person name="Song B.-B."/>
            <person name="Dinh H."/>
            <person name="Thornton R."/>
            <person name="Coyle M."/>
            <person name="Francisco L."/>
            <person name="Jackson L."/>
            <person name="Javaid M."/>
            <person name="Korchina V."/>
            <person name="Kovar C."/>
            <person name="Mata R."/>
            <person name="Mathew T."/>
            <person name="Ngo R."/>
            <person name="Nguyen L."/>
            <person name="Nguyen N."/>
            <person name="Okwuonu G."/>
            <person name="Ongeri F."/>
            <person name="Pham C."/>
            <person name="Simmons D."/>
            <person name="Wilczek-Boney K."/>
            <person name="Hale W."/>
            <person name="Jakkamsetti A."/>
            <person name="Pham P."/>
            <person name="Ruth R."/>
            <person name="San Lucas F."/>
            <person name="Warren J."/>
            <person name="Zhang J."/>
            <person name="Zhao Z."/>
            <person name="Zhou C."/>
            <person name="Zhu D."/>
            <person name="Lee S."/>
            <person name="Bess C."/>
            <person name="Blankenburg K."/>
            <person name="Forbes L."/>
            <person name="Fu Q."/>
            <person name="Gubbala S."/>
            <person name="Hirani K."/>
            <person name="Jayaseelan J.C."/>
            <person name="Lara F."/>
            <person name="Munidasa M."/>
            <person name="Palculict T."/>
            <person name="Patil S."/>
            <person name="Pu L.-L."/>
            <person name="Saada N."/>
            <person name="Tang L."/>
            <person name="Weissenberger G."/>
            <person name="Zhu Y."/>
            <person name="Hemphill L."/>
            <person name="Shang Y."/>
            <person name="Youmans B."/>
            <person name="Ayvaz T."/>
            <person name="Ross M."/>
            <person name="Santibanez J."/>
            <person name="Aqrawi P."/>
            <person name="Gross S."/>
            <person name="Joshi V."/>
            <person name="Fowler G."/>
            <person name="Nazareth L."/>
            <person name="Reid J."/>
            <person name="Worley K."/>
            <person name="Petrosino J."/>
            <person name="Highlander S."/>
            <person name="Gibbs R."/>
        </authorList>
    </citation>
    <scope>NUCLEOTIDE SEQUENCE [LARGE SCALE GENOMIC DNA]</scope>
    <source>
        <strain evidence="2 3">DSM 10105</strain>
    </source>
</reference>
<comment type="caution">
    <text evidence="2">The sequence shown here is derived from an EMBL/GenBank/DDBJ whole genome shotgun (WGS) entry which is preliminary data.</text>
</comment>
<dbReference type="HOGENOM" id="CLU_283236_0_0_11"/>
<feature type="compositionally biased region" description="Acidic residues" evidence="1">
    <location>
        <begin position="853"/>
        <end position="872"/>
    </location>
</feature>
<gene>
    <name evidence="2" type="ORF">HMPREF0620_0636</name>
</gene>
<keyword evidence="3" id="KW-1185">Reference proteome</keyword>
<dbReference type="RefSeq" id="WP_006289026.1">
    <property type="nucleotide sequence ID" value="NZ_AP012333.1"/>
</dbReference>
<feature type="compositionally biased region" description="Low complexity" evidence="1">
    <location>
        <begin position="744"/>
        <end position="759"/>
    </location>
</feature>
<sequence length="1340" mass="148139">MSADGPDGWIFDGLFDGLLPGTARRTTETLGHTGIGFKVKHLDPHDDPHEWEQREGGLLSEAEAPETDADQDDTISLTSVSDAQGNEWEAFSVPSDMDRRIFDDIPYRDQFPFPRIGWLDTTADDRTGSDRAALLCFFASYDVVIPVGYCDEVGQIYHTNSIFPDPAHLSDPVVLFGKDSEGYFDMARICGDKRGFDYRMSLRREHAPNPAYDPFRSPEAFPQRIYASQGGIFTRSGADEPFAWTAGWLESDGLFCLEQTLIPLPDHLKDDLLYRDAMTVAFFLIHMYPQVAGLTPQFGVGNLTTRLRLRAPVNAFRTIHEDVAEENQRGLSVSGIEDYFVSLSQDVVGENLRPGLKAVHGKEPVRAFSNPDTNLITMIWDGLDLLSAMQAIRMETAVNRIHMVSDFVDAMDTAGYPATEASLSQERIARLDMAFLTHPAHGVLISLPPAYYLSEGDLNLAQTPIPQDSYPFGLTAATGLRARALPSASQLPWVRRLIDSPDFWENPEKPEESTIAAYQELYSIAGQVGKGYLADADGMDSDQENENGDKDEYRNEDGDGQKLTHEWAYRQALSDLLAHTRIPFRYDVNFRSNLESGSVAIAFTSVSSSLMPTRIYDPTSDQWVNSGTSWRERKSTGYNLSLGLIFAAYAFGLDPDVQSVSIRIDSLGLDRKAADVKAKAADIAHDLAENLMAAVRHVIKSKGNDFLSMSEASAEGDAKSAPKDGDQHGPVDDMAPHAAKWQGPAINSSASNQSNPANPTHTGPSRPAHQVSQEEVNKAFSQLMEDVDLDSMEEHAWEDNQAQAASGDGRPEASRQEKGDPARDHQKERDEEGTENPNEDQDKRFGARSGETLDAESASDPDPDEGPGEEQEAFFPLRLFDAPDQQQPEPISIDASEDSTAGLTPLVTVTFTRQEFRDVLPSMTRIDPREVYRSFGATMKEDEEDGSLQEIKPDFDIHDDCFSPRGAHEEPEMADRALDPVAARAMNAQGSEGLAIQREDLLHWAADEIRKIADNAHMSSAAKAETVMSYVNAVADPELKEKAALVTSSLIDGAPVPEITFTWVDRFNEAREKSNDLFQAGQFQQAFANQEKAVKQLDDLFHQEGLVPRYFNSYADRVLYNRLFATEGERTVLIPDELFVAHCRLADAYMMVHQPEKAAGHLNQAVAYAPTYTLVHLRQATGLAAADDWESDFAAAVNAVSLAQDREDASFGYYRMAFAAWMKDDFRVAAAAYLLSLDISSVVADQASAELRELEERCSSQGVALPTTVQEAADVLSATEIPVWPNPQIRDIIQNAARVCVEDKLFVPAKTLLIAWARMEDQGQLSVKSQQLQVLRSLNA</sequence>
<dbReference type="InterPro" id="IPR011990">
    <property type="entry name" value="TPR-like_helical_dom_sf"/>
</dbReference>
<feature type="region of interest" description="Disordered" evidence="1">
    <location>
        <begin position="710"/>
        <end position="774"/>
    </location>
</feature>